<dbReference type="SUPFAM" id="SSF55729">
    <property type="entry name" value="Acyl-CoA N-acyltransferases (Nat)"/>
    <property type="match status" value="1"/>
</dbReference>
<reference evidence="4 5" key="1">
    <citation type="journal article" date="2019" name="Int. J. Syst. Evol. Microbiol.">
        <title>The Global Catalogue of Microorganisms (GCM) 10K type strain sequencing project: providing services to taxonomists for standard genome sequencing and annotation.</title>
        <authorList>
            <consortium name="The Broad Institute Genomics Platform"/>
            <consortium name="The Broad Institute Genome Sequencing Center for Infectious Disease"/>
            <person name="Wu L."/>
            <person name="Ma J."/>
        </authorList>
    </citation>
    <scope>NUCLEOTIDE SEQUENCE [LARGE SCALE GENOMIC DNA]</scope>
    <source>
        <strain evidence="4 5">JCM 16330</strain>
    </source>
</reference>
<dbReference type="EMBL" id="BAAABL010000004">
    <property type="protein sequence ID" value="GAA0289966.1"/>
    <property type="molecule type" value="Genomic_DNA"/>
</dbReference>
<dbReference type="AlphaFoldDB" id="A0AAV3S458"/>
<gene>
    <name evidence="4" type="ORF">GCM10009066_00620</name>
</gene>
<organism evidence="4 5">
    <name type="scientific">Halarchaeum salinum</name>
    <dbReference type="NCBI Taxonomy" id="489912"/>
    <lineage>
        <taxon>Archaea</taxon>
        <taxon>Methanobacteriati</taxon>
        <taxon>Methanobacteriota</taxon>
        <taxon>Stenosarchaea group</taxon>
        <taxon>Halobacteria</taxon>
        <taxon>Halobacteriales</taxon>
        <taxon>Halobacteriaceae</taxon>
    </lineage>
</organism>
<evidence type="ECO:0000259" key="3">
    <source>
        <dbReference type="PROSITE" id="PS51186"/>
    </source>
</evidence>
<name>A0AAV3S458_9EURY</name>
<evidence type="ECO:0000313" key="5">
    <source>
        <dbReference type="Proteomes" id="UP001500837"/>
    </source>
</evidence>
<sequence>MDNVFRTGRVPSAMDGVQRVETEAAFREAIAVRYAVFVDEQGVSASIEVDDHEDEATHFLARADGRAVGTARYRTAESGAAKVERVAVRAAHRGEGWGARLMDAVEADARETGHDRAVLHAQTSAADFYAARGYERVGDVFDEAGIPHIAMERTIDK</sequence>
<evidence type="ECO:0000256" key="1">
    <source>
        <dbReference type="ARBA" id="ARBA00022679"/>
    </source>
</evidence>
<evidence type="ECO:0000313" key="4">
    <source>
        <dbReference type="EMBL" id="GAA0289966.1"/>
    </source>
</evidence>
<dbReference type="InterPro" id="IPR016181">
    <property type="entry name" value="Acyl_CoA_acyltransferase"/>
</dbReference>
<dbReference type="InterPro" id="IPR000182">
    <property type="entry name" value="GNAT_dom"/>
</dbReference>
<dbReference type="InterPro" id="IPR050832">
    <property type="entry name" value="Bact_Acetyltransf"/>
</dbReference>
<dbReference type="PROSITE" id="PS51186">
    <property type="entry name" value="GNAT"/>
    <property type="match status" value="1"/>
</dbReference>
<keyword evidence="5" id="KW-1185">Reference proteome</keyword>
<dbReference type="PANTHER" id="PTHR43877">
    <property type="entry name" value="AMINOALKYLPHOSPHONATE N-ACETYLTRANSFERASE-RELATED-RELATED"/>
    <property type="match status" value="1"/>
</dbReference>
<proteinExistence type="predicted"/>
<keyword evidence="2" id="KW-0012">Acyltransferase</keyword>
<feature type="domain" description="N-acetyltransferase" evidence="3">
    <location>
        <begin position="16"/>
        <end position="156"/>
    </location>
</feature>
<dbReference type="GO" id="GO:0016747">
    <property type="term" value="F:acyltransferase activity, transferring groups other than amino-acyl groups"/>
    <property type="evidence" value="ECO:0007669"/>
    <property type="project" value="InterPro"/>
</dbReference>
<keyword evidence="1" id="KW-0808">Transferase</keyword>
<comment type="caution">
    <text evidence="4">The sequence shown here is derived from an EMBL/GenBank/DDBJ whole genome shotgun (WGS) entry which is preliminary data.</text>
</comment>
<dbReference type="Proteomes" id="UP001500837">
    <property type="component" value="Unassembled WGS sequence"/>
</dbReference>
<accession>A0AAV3S458</accession>
<dbReference type="Gene3D" id="3.40.630.30">
    <property type="match status" value="1"/>
</dbReference>
<evidence type="ECO:0000256" key="2">
    <source>
        <dbReference type="ARBA" id="ARBA00023315"/>
    </source>
</evidence>
<protein>
    <submittedName>
        <fullName evidence="4">GNAT family N-acetyltransferase</fullName>
    </submittedName>
</protein>
<dbReference type="CDD" id="cd04301">
    <property type="entry name" value="NAT_SF"/>
    <property type="match status" value="1"/>
</dbReference>
<dbReference type="Pfam" id="PF13673">
    <property type="entry name" value="Acetyltransf_10"/>
    <property type="match status" value="1"/>
</dbReference>